<keyword evidence="1" id="KW-0812">Transmembrane</keyword>
<keyword evidence="1" id="KW-1133">Transmembrane helix</keyword>
<reference evidence="2" key="1">
    <citation type="journal article" date="2020" name="mSystems">
        <title>Genome- and Community-Level Interaction Insights into Carbon Utilization and Element Cycling Functions of Hydrothermarchaeota in Hydrothermal Sediment.</title>
        <authorList>
            <person name="Zhou Z."/>
            <person name="Liu Y."/>
            <person name="Xu W."/>
            <person name="Pan J."/>
            <person name="Luo Z.H."/>
            <person name="Li M."/>
        </authorList>
    </citation>
    <scope>NUCLEOTIDE SEQUENCE [LARGE SCALE GENOMIC DNA]</scope>
    <source>
        <strain evidence="2">SpSt-637</strain>
    </source>
</reference>
<gene>
    <name evidence="2" type="ORF">ENU08_02020</name>
</gene>
<name>A0A7C4NK59_9CREN</name>
<feature type="transmembrane region" description="Helical" evidence="1">
    <location>
        <begin position="35"/>
        <end position="56"/>
    </location>
</feature>
<dbReference type="AlphaFoldDB" id="A0A7C4NK59"/>
<evidence type="ECO:0000313" key="2">
    <source>
        <dbReference type="EMBL" id="HGQ64005.1"/>
    </source>
</evidence>
<dbReference type="EMBL" id="DTBD01000014">
    <property type="protein sequence ID" value="HGQ64005.1"/>
    <property type="molecule type" value="Genomic_DNA"/>
</dbReference>
<sequence length="93" mass="10511">MMAVFLVRSYIGGYVVSKNAALIVNAIQVLNTKTFIYSISTYAVVGIVHITAELALQKYFIKLANAITKVKYTIINNLQIIKTEGNKLRRRCW</sequence>
<accession>A0A7C4NK59</accession>
<organism evidence="2">
    <name type="scientific">Ignisphaera aggregans</name>
    <dbReference type="NCBI Taxonomy" id="334771"/>
    <lineage>
        <taxon>Archaea</taxon>
        <taxon>Thermoproteota</taxon>
        <taxon>Thermoprotei</taxon>
        <taxon>Desulfurococcales</taxon>
        <taxon>Desulfurococcaceae</taxon>
        <taxon>Ignisphaera</taxon>
    </lineage>
</organism>
<evidence type="ECO:0000256" key="1">
    <source>
        <dbReference type="SAM" id="Phobius"/>
    </source>
</evidence>
<comment type="caution">
    <text evidence="2">The sequence shown here is derived from an EMBL/GenBank/DDBJ whole genome shotgun (WGS) entry which is preliminary data.</text>
</comment>
<proteinExistence type="predicted"/>
<protein>
    <submittedName>
        <fullName evidence="2">Uncharacterized protein</fullName>
    </submittedName>
</protein>
<keyword evidence="1" id="KW-0472">Membrane</keyword>